<dbReference type="Pfam" id="PF12256">
    <property type="entry name" value="TcdB_toxin_midN"/>
    <property type="match status" value="1"/>
</dbReference>
<dbReference type="Proteomes" id="UP000234839">
    <property type="component" value="Unassembled WGS sequence"/>
</dbReference>
<dbReference type="EMBL" id="PJCP01000011">
    <property type="protein sequence ID" value="PLV23406.1"/>
    <property type="molecule type" value="Genomic_DNA"/>
</dbReference>
<dbReference type="InterPro" id="IPR003284">
    <property type="entry name" value="Sal_SpvB"/>
</dbReference>
<dbReference type="Pfam" id="PF12255">
    <property type="entry name" value="TcdB_toxin_midC"/>
    <property type="match status" value="1"/>
</dbReference>
<gene>
    <name evidence="7" type="ORF">CXG49_13485</name>
    <name evidence="8" type="ORF">CXG53_14580</name>
</gene>
<accession>A0AAX0VVE0</accession>
<evidence type="ECO:0000313" key="10">
    <source>
        <dbReference type="Proteomes" id="UP000234878"/>
    </source>
</evidence>
<evidence type="ECO:0000259" key="6">
    <source>
        <dbReference type="Pfam" id="PF12256"/>
    </source>
</evidence>
<comment type="subcellular location">
    <subcellularLocation>
        <location evidence="1">Secreted</location>
    </subcellularLocation>
</comment>
<feature type="domain" description="Insecticide toxin TcdB middle/N-terminal" evidence="6">
    <location>
        <begin position="698"/>
        <end position="829"/>
    </location>
</feature>
<keyword evidence="9" id="KW-1185">Reference proteome</keyword>
<name>A0AAX0VVE0_9PSED</name>
<evidence type="ECO:0000259" key="5">
    <source>
        <dbReference type="Pfam" id="PF12255"/>
    </source>
</evidence>
<proteinExistence type="predicted"/>
<evidence type="ECO:0000256" key="3">
    <source>
        <dbReference type="ARBA" id="ARBA00023026"/>
    </source>
</evidence>
<evidence type="ECO:0000256" key="1">
    <source>
        <dbReference type="ARBA" id="ARBA00004613"/>
    </source>
</evidence>
<evidence type="ECO:0000313" key="8">
    <source>
        <dbReference type="EMBL" id="PLV23406.1"/>
    </source>
</evidence>
<protein>
    <submittedName>
        <fullName evidence="7">Virulence protein</fullName>
    </submittedName>
</protein>
<dbReference type="PRINTS" id="PR01341">
    <property type="entry name" value="SALSPVBPROT"/>
</dbReference>
<dbReference type="GO" id="GO:0005576">
    <property type="term" value="C:extracellular region"/>
    <property type="evidence" value="ECO:0007669"/>
    <property type="project" value="UniProtKB-SubCell"/>
</dbReference>
<evidence type="ECO:0000256" key="4">
    <source>
        <dbReference type="SAM" id="MobiDB-lite"/>
    </source>
</evidence>
<evidence type="ECO:0000256" key="2">
    <source>
        <dbReference type="ARBA" id="ARBA00022525"/>
    </source>
</evidence>
<sequence>MRVRAPANSGRACRHAPSMPSSSLRRSRDMREGAQEPNMPDSSSTSVDSRRDPLFTPPSLPKGGGTVSIGGGMLSVGSADGAAGWSLPLPLPTGRELSPSLTLSYSSGGGNDAFGAGWHCPLPAVSRMSRFGIPRYNDDDRLAGPDGEEILRDKAGVRIERSLPFSTVIAEYTVTPWVSRSGGRGERLEHWRPNASPDSPGFWLNYHADGSITLFGWSASARLSDPQDPSRVAGWYAEETVSAKGEHLVYTYRREDDAGCDVQELAAHRQVTNLYLVGVHALNATPSDALLVPEGAFDAEDFMSVMLFDYGERNTPLDVLPPFETDAPWPVRQDRYSFWRWGFNTRVRRLCRDVMLWHRTQMMAAKADTTPVLVSRLHLVHEHSAVATLLMSAQLVAYEPDGTPVTLPPTEFELSRPGRKAPAWDALPELDGFSPPRWQMADLHGEGVPGLLYQHEGAWHYRAPQRDATQGADAVTWGGPQVLPQVPAMAAGVLTDLNGDGRPEWLIAQPGMHGSFTLGPDGQWSRFIPLQALPSEWLNPSAQRVDLTGAGLLDVAMIGPRSVRLWASAAGEGWQRASDTPYLGTTPLPLEGGEHRLVAFADPAGSGQQHLMEITGQGVTYWPSLGHGRFGEPIDIGGFAVENFSASRVFLGDTDGSGTTDILYREADRVRVFISQAGNCFVEAAPVPAPKGVVLDDTCLLQVTDLRGQGTAELVLTVPHMAPRTWAYRFNDRRPWLLAQVCTNTGSRTQFDYRSSAQGWLDEKAALTAQGKAAVSLLPFPVHMLSRVTTVDDISGLRTVSGMTYLRGIWDGIEREFRGFTRLIQTDTLVEAQGTAPERSPPAQIRTWFLSGIEAYDTTLEGIFAAPGSAESDFAVSPLRITRLETDQQEVPYAPEGETRRWLLRALKGMPVRTETYGLDGSDRAGVPYSITRQRFQIRAYETGIPTKPAALVTAVEHLTLATERIAEDPVVSQVVILEQDLYGSVLQSVDIRYPRRDALTPSPYPDTLPEGLEAASRDAQQNVVWLTLSRQRVRNLHDGHVHLTGLSEGERTDVLQLESAQVPEGGFTVESLQAEQGPLARLDDAALSQYRRVQWCDTSGELTEVPVRQALVAHTETAMLEQASLVAFEDHIPQAELERLLNQGGYRIGELPEDGKCVYLGRHGLARYCGAEGFYRLVGARDSELTGEVVVQWTAHGLAVQQVTDAAGLCTRFSHDWRFMTVMSFIDPNDNVRSVMFDALGRVVQSRFHGTENGEKAGYHPTRAFEVPTSMEAMLSLEGGDVPVHTAHLLVTDSWMLPARDEQGRFQPGRVGELALRRFAQTHGLEIDLDQGREPPHIISLLTDRYDGDPQQQVRLNVTYSDGGGRALQTSVLHEPGEALVRTSKGELEMDEHGKAVTAHAAIRWAVSGKTEYDNKGQPVRTWLPFYLNDWRPVSDQRTGEGLYADTHLYDATGRVCRVITAAGYERRTQYYPWFTVSEDENDTA</sequence>
<feature type="domain" description="Insecticide toxin TcdB middle/C-terminal" evidence="5">
    <location>
        <begin position="902"/>
        <end position="1047"/>
    </location>
</feature>
<feature type="region of interest" description="Disordered" evidence="4">
    <location>
        <begin position="1"/>
        <end position="68"/>
    </location>
</feature>
<dbReference type="InterPro" id="IPR022045">
    <property type="entry name" value="TcdB_toxin_mid/N"/>
</dbReference>
<reference evidence="9 10" key="1">
    <citation type="submission" date="2017-12" db="EMBL/GenBank/DDBJ databases">
        <title>Detection of the carbapenemase gene blaVIM-5 in members of the Pseudomonas putida group isolated from polluted Nigerian wetlands.</title>
        <authorList>
            <person name="Adelowo O."/>
            <person name="Vollmers J."/>
            <person name="Maeusezahl I."/>
            <person name="Kaster A.-K."/>
            <person name="Mueller J.A."/>
        </authorList>
    </citation>
    <scope>NUCLEOTIDE SEQUENCE [LARGE SCALE GENOMIC DNA]</scope>
    <source>
        <strain evidence="8 9">MR119</strain>
        <strain evidence="7 10">MR144</strain>
    </source>
</reference>
<dbReference type="Proteomes" id="UP000234878">
    <property type="component" value="Unassembled WGS sequence"/>
</dbReference>
<evidence type="ECO:0000313" key="7">
    <source>
        <dbReference type="EMBL" id="PLV18634.1"/>
    </source>
</evidence>
<dbReference type="EMBL" id="PJCQ01000011">
    <property type="protein sequence ID" value="PLV18634.1"/>
    <property type="molecule type" value="Genomic_DNA"/>
</dbReference>
<dbReference type="GO" id="GO:0005737">
    <property type="term" value="C:cytoplasm"/>
    <property type="evidence" value="ECO:0007669"/>
    <property type="project" value="InterPro"/>
</dbReference>
<dbReference type="SUPFAM" id="SSF69318">
    <property type="entry name" value="Integrin alpha N-terminal domain"/>
    <property type="match status" value="1"/>
</dbReference>
<evidence type="ECO:0000313" key="9">
    <source>
        <dbReference type="Proteomes" id="UP000234839"/>
    </source>
</evidence>
<dbReference type="InterPro" id="IPR022044">
    <property type="entry name" value="TcdB_toxin_mid/C"/>
</dbReference>
<keyword evidence="2" id="KW-0964">Secreted</keyword>
<dbReference type="Pfam" id="PF03534">
    <property type="entry name" value="SpvB"/>
    <property type="match status" value="1"/>
</dbReference>
<comment type="caution">
    <text evidence="7">The sequence shown here is derived from an EMBL/GenBank/DDBJ whole genome shotgun (WGS) entry which is preliminary data.</text>
</comment>
<keyword evidence="3" id="KW-0843">Virulence</keyword>
<dbReference type="InterPro" id="IPR028994">
    <property type="entry name" value="Integrin_alpha_N"/>
</dbReference>
<organism evidence="7 10">
    <name type="scientific">Pseudomonas guariconensis</name>
    <dbReference type="NCBI Taxonomy" id="1288410"/>
    <lineage>
        <taxon>Bacteria</taxon>
        <taxon>Pseudomonadati</taxon>
        <taxon>Pseudomonadota</taxon>
        <taxon>Gammaproteobacteria</taxon>
        <taxon>Pseudomonadales</taxon>
        <taxon>Pseudomonadaceae</taxon>
        <taxon>Pseudomonas</taxon>
    </lineage>
</organism>